<proteinExistence type="predicted"/>
<accession>X1HPZ1</accession>
<evidence type="ECO:0000313" key="2">
    <source>
        <dbReference type="EMBL" id="GAH72221.1"/>
    </source>
</evidence>
<dbReference type="PANTHER" id="PTHR11076:SF33">
    <property type="entry name" value="DNA POLYMERASE KAPPA"/>
    <property type="match status" value="1"/>
</dbReference>
<dbReference type="InterPro" id="IPR043128">
    <property type="entry name" value="Rev_trsase/Diguanyl_cyclase"/>
</dbReference>
<feature type="domain" description="UmuC" evidence="1">
    <location>
        <begin position="1"/>
        <end position="164"/>
    </location>
</feature>
<dbReference type="AlphaFoldDB" id="X1HPZ1"/>
<sequence>KGKPVIIGADPKEGKGRGVIATCNYEARKYGLHSAMPISQAYKRCPHGIYLKPNGKKYFKVSNEVMDILEIYSDNFQRVGTDEAYLELTEITKDCGEAEKIAKEIQKEIFTKIGITISIGIAPTKSLAKIASDENKPNGITIVKLETIYEFLKDKDITRIPGIGKKTKVHFYKKGIKRIGDIINTPLPTMIKLFGKHGRWIWNVANGLDNRKVKEFHEERKSISAERTFFSDTDNFNEILSKLEDINKKDFQELI</sequence>
<dbReference type="GO" id="GO:0005829">
    <property type="term" value="C:cytosol"/>
    <property type="evidence" value="ECO:0007669"/>
    <property type="project" value="TreeGrafter"/>
</dbReference>
<dbReference type="Gene3D" id="3.40.1170.60">
    <property type="match status" value="1"/>
</dbReference>
<dbReference type="EMBL" id="BARU01035191">
    <property type="protein sequence ID" value="GAH72221.1"/>
    <property type="molecule type" value="Genomic_DNA"/>
</dbReference>
<dbReference type="InterPro" id="IPR043502">
    <property type="entry name" value="DNA/RNA_pol_sf"/>
</dbReference>
<comment type="caution">
    <text evidence="2">The sequence shown here is derived from an EMBL/GenBank/DDBJ whole genome shotgun (WGS) entry which is preliminary data.</text>
</comment>
<reference evidence="2" key="1">
    <citation type="journal article" date="2014" name="Front. Microbiol.">
        <title>High frequency of phylogenetically diverse reductive dehalogenase-homologous genes in deep subseafloor sedimentary metagenomes.</title>
        <authorList>
            <person name="Kawai M."/>
            <person name="Futagami T."/>
            <person name="Toyoda A."/>
            <person name="Takaki Y."/>
            <person name="Nishi S."/>
            <person name="Hori S."/>
            <person name="Arai W."/>
            <person name="Tsubouchi T."/>
            <person name="Morono Y."/>
            <person name="Uchiyama I."/>
            <person name="Ito T."/>
            <person name="Fujiyama A."/>
            <person name="Inagaki F."/>
            <person name="Takami H."/>
        </authorList>
    </citation>
    <scope>NUCLEOTIDE SEQUENCE</scope>
    <source>
        <strain evidence="2">Expedition CK06-06</strain>
    </source>
</reference>
<dbReference type="InterPro" id="IPR001126">
    <property type="entry name" value="UmuC"/>
</dbReference>
<protein>
    <recommendedName>
        <fullName evidence="1">UmuC domain-containing protein</fullName>
    </recommendedName>
</protein>
<dbReference type="NCBIfam" id="NF002677">
    <property type="entry name" value="PRK02406.1"/>
    <property type="match status" value="1"/>
</dbReference>
<dbReference type="GO" id="GO:0009432">
    <property type="term" value="P:SOS response"/>
    <property type="evidence" value="ECO:0007669"/>
    <property type="project" value="TreeGrafter"/>
</dbReference>
<dbReference type="CDD" id="cd03586">
    <property type="entry name" value="PolY_Pol_IV_kappa"/>
    <property type="match status" value="1"/>
</dbReference>
<name>X1HPZ1_9ZZZZ</name>
<dbReference type="GO" id="GO:0006281">
    <property type="term" value="P:DNA repair"/>
    <property type="evidence" value="ECO:0007669"/>
    <property type="project" value="InterPro"/>
</dbReference>
<dbReference type="InterPro" id="IPR050116">
    <property type="entry name" value="DNA_polymerase-Y"/>
</dbReference>
<evidence type="ECO:0000259" key="1">
    <source>
        <dbReference type="PROSITE" id="PS50173"/>
    </source>
</evidence>
<dbReference type="GO" id="GO:0042276">
    <property type="term" value="P:error-prone translesion synthesis"/>
    <property type="evidence" value="ECO:0007669"/>
    <property type="project" value="TreeGrafter"/>
</dbReference>
<dbReference type="Pfam" id="PF00817">
    <property type="entry name" value="IMS"/>
    <property type="match status" value="1"/>
</dbReference>
<feature type="non-terminal residue" evidence="2">
    <location>
        <position position="255"/>
    </location>
</feature>
<dbReference type="PROSITE" id="PS50173">
    <property type="entry name" value="UMUC"/>
    <property type="match status" value="1"/>
</dbReference>
<dbReference type="GO" id="GO:0003887">
    <property type="term" value="F:DNA-directed DNA polymerase activity"/>
    <property type="evidence" value="ECO:0007669"/>
    <property type="project" value="InterPro"/>
</dbReference>
<organism evidence="2">
    <name type="scientific">marine sediment metagenome</name>
    <dbReference type="NCBI Taxonomy" id="412755"/>
    <lineage>
        <taxon>unclassified sequences</taxon>
        <taxon>metagenomes</taxon>
        <taxon>ecological metagenomes</taxon>
    </lineage>
</organism>
<dbReference type="InterPro" id="IPR022880">
    <property type="entry name" value="DNApol_IV"/>
</dbReference>
<gene>
    <name evidence="2" type="ORF">S03H2_55123</name>
</gene>
<dbReference type="SUPFAM" id="SSF56672">
    <property type="entry name" value="DNA/RNA polymerases"/>
    <property type="match status" value="1"/>
</dbReference>
<feature type="non-terminal residue" evidence="2">
    <location>
        <position position="1"/>
    </location>
</feature>
<dbReference type="Gene3D" id="1.10.150.20">
    <property type="entry name" value="5' to 3' exonuclease, C-terminal subdomain"/>
    <property type="match status" value="1"/>
</dbReference>
<dbReference type="Gene3D" id="3.30.70.270">
    <property type="match status" value="1"/>
</dbReference>
<dbReference type="PANTHER" id="PTHR11076">
    <property type="entry name" value="DNA REPAIR POLYMERASE UMUC / TRANSFERASE FAMILY MEMBER"/>
    <property type="match status" value="1"/>
</dbReference>